<evidence type="ECO:0000313" key="1">
    <source>
        <dbReference type="EMBL" id="KKP70127.1"/>
    </source>
</evidence>
<accession>A0A0G0ES05</accession>
<evidence type="ECO:0000313" key="2">
    <source>
        <dbReference type="Proteomes" id="UP000034581"/>
    </source>
</evidence>
<name>A0A0G0ES05_UNCC3</name>
<gene>
    <name evidence="1" type="ORF">UR67_C0001G0036</name>
</gene>
<dbReference type="EMBL" id="LBQB01000001">
    <property type="protein sequence ID" value="KKP70127.1"/>
    <property type="molecule type" value="Genomic_DNA"/>
</dbReference>
<dbReference type="Gene3D" id="1.20.120.910">
    <property type="entry name" value="DksA, coiled-coil domain"/>
    <property type="match status" value="1"/>
</dbReference>
<dbReference type="Proteomes" id="UP000034581">
    <property type="component" value="Unassembled WGS sequence"/>
</dbReference>
<dbReference type="AlphaFoldDB" id="A0A0G0ES05"/>
<organism evidence="1 2">
    <name type="scientific">candidate division CPR3 bacterium GW2011_GWF2_35_18</name>
    <dbReference type="NCBI Taxonomy" id="1618350"/>
    <lineage>
        <taxon>Bacteria</taxon>
        <taxon>Bacteria division CPR3</taxon>
    </lineage>
</organism>
<reference evidence="1 2" key="1">
    <citation type="journal article" date="2015" name="Nature">
        <title>rRNA introns, odd ribosomes, and small enigmatic genomes across a large radiation of phyla.</title>
        <authorList>
            <person name="Brown C.T."/>
            <person name="Hug L.A."/>
            <person name="Thomas B.C."/>
            <person name="Sharon I."/>
            <person name="Castelle C.J."/>
            <person name="Singh A."/>
            <person name="Wilkins M.J."/>
            <person name="Williams K.H."/>
            <person name="Banfield J.F."/>
        </authorList>
    </citation>
    <scope>NUCLEOTIDE SEQUENCE [LARGE SCALE GENOMIC DNA]</scope>
</reference>
<comment type="caution">
    <text evidence="1">The sequence shown here is derived from an EMBL/GenBank/DDBJ whole genome shotgun (WGS) entry which is preliminary data.</text>
</comment>
<sequence length="154" mass="17431">MITDLIHELEALLEKADPKSVPSRADVILQQLKPEQWVPVLLPYALKHLTTKANGFKNWQKPAPDTVVECCPDDLDLASATAEFQRQAALLDHDQAYVKGVLDIFARMETGRWGRCTTYGCKNFLSPHRVLRNPETNLCDRCGNCHPFVIDDEE</sequence>
<evidence type="ECO:0008006" key="3">
    <source>
        <dbReference type="Google" id="ProtNLM"/>
    </source>
</evidence>
<protein>
    <recommendedName>
        <fullName evidence="3">DksA C4-type domain-containing protein</fullName>
    </recommendedName>
</protein>
<proteinExistence type="predicted"/>